<dbReference type="RefSeq" id="WP_002177309.1">
    <property type="nucleotide sequence ID" value="NZ_MVIT01000061.1"/>
</dbReference>
<sequence length="188" mass="21670">MKNARLKQIKMDALSARALYRDRLFYFNSLKNIYMLISICGSISFLGALYIAHGTYFQNSIEFISTILSIITILYAVITLIYKYDDNIIISKNGIRNNTFIASEVDSAISTNKKESELQWFYRYVSQIDTEDNDFFSGLKIVHKQKAYREALKESTIGNIENLCAKCNRSPWDYEKGDCQLCGNKSKK</sequence>
<keyword evidence="1" id="KW-0472">Membrane</keyword>
<feature type="transmembrane region" description="Helical" evidence="1">
    <location>
        <begin position="33"/>
        <end position="51"/>
    </location>
</feature>
<dbReference type="InterPro" id="IPR030914">
    <property type="entry name" value="Mob_CxxC_CxxC"/>
</dbReference>
<proteinExistence type="predicted"/>
<protein>
    <submittedName>
        <fullName evidence="2">Transposase</fullName>
    </submittedName>
</protein>
<feature type="transmembrane region" description="Helical" evidence="1">
    <location>
        <begin position="63"/>
        <end position="82"/>
    </location>
</feature>
<comment type="caution">
    <text evidence="2">The sequence shown here is derived from an EMBL/GenBank/DDBJ whole genome shotgun (WGS) entry which is preliminary data.</text>
</comment>
<dbReference type="Proteomes" id="UP000191008">
    <property type="component" value="Unassembled WGS sequence"/>
</dbReference>
<keyword evidence="1" id="KW-0812">Transmembrane</keyword>
<dbReference type="AlphaFoldDB" id="A0A1T1DQC9"/>
<accession>A0A1T1DQC9</accession>
<name>A0A1T1DQC9_9LEPT</name>
<dbReference type="NCBIfam" id="TIGR04402">
    <property type="entry name" value="mob_CxxC_CxxC"/>
    <property type="match status" value="1"/>
</dbReference>
<dbReference type="EMBL" id="MVIT01000061">
    <property type="protein sequence ID" value="OOV43068.1"/>
    <property type="molecule type" value="Genomic_DNA"/>
</dbReference>
<gene>
    <name evidence="2" type="ORF">B1J93_08820</name>
</gene>
<reference evidence="2 3" key="1">
    <citation type="submission" date="2017-02" db="EMBL/GenBank/DDBJ databases">
        <title>Comparative genomic analysis of Brazilian Leptospira kirschneri strains of different serogroups.</title>
        <authorList>
            <person name="Moreno L.Z."/>
            <person name="Miraglia F."/>
            <person name="Kremer F.S."/>
            <person name="Eslabao M.R."/>
            <person name="Lilenbaum W."/>
            <person name="Dellagostin O.A."/>
            <person name="Moreno A.M."/>
        </authorList>
    </citation>
    <scope>NUCLEOTIDE SEQUENCE [LARGE SCALE GENOMIC DNA]</scope>
    <source>
        <strain evidence="2 3">M110/06</strain>
    </source>
</reference>
<evidence type="ECO:0000313" key="2">
    <source>
        <dbReference type="EMBL" id="OOV43068.1"/>
    </source>
</evidence>
<organism evidence="2 3">
    <name type="scientific">Leptospira kirschneri serovar Pomona</name>
    <dbReference type="NCBI Taxonomy" id="561005"/>
    <lineage>
        <taxon>Bacteria</taxon>
        <taxon>Pseudomonadati</taxon>
        <taxon>Spirochaetota</taxon>
        <taxon>Spirochaetia</taxon>
        <taxon>Leptospirales</taxon>
        <taxon>Leptospiraceae</taxon>
        <taxon>Leptospira</taxon>
    </lineage>
</organism>
<keyword evidence="1" id="KW-1133">Transmembrane helix</keyword>
<evidence type="ECO:0000256" key="1">
    <source>
        <dbReference type="SAM" id="Phobius"/>
    </source>
</evidence>
<evidence type="ECO:0000313" key="3">
    <source>
        <dbReference type="Proteomes" id="UP000191008"/>
    </source>
</evidence>